<dbReference type="GO" id="GO:0003676">
    <property type="term" value="F:nucleic acid binding"/>
    <property type="evidence" value="ECO:0007669"/>
    <property type="project" value="InterPro"/>
</dbReference>
<feature type="domain" description="RNase H type-1" evidence="2">
    <location>
        <begin position="804"/>
        <end position="891"/>
    </location>
</feature>
<evidence type="ECO:0000313" key="5">
    <source>
        <dbReference type="Proteomes" id="UP000595140"/>
    </source>
</evidence>
<proteinExistence type="predicted"/>
<feature type="compositionally biased region" description="Basic and acidic residues" evidence="1">
    <location>
        <begin position="395"/>
        <end position="412"/>
    </location>
</feature>
<dbReference type="Gene3D" id="2.40.70.10">
    <property type="entry name" value="Acid Proteases"/>
    <property type="match status" value="1"/>
</dbReference>
<feature type="compositionally biased region" description="Polar residues" evidence="1">
    <location>
        <begin position="9"/>
        <end position="18"/>
    </location>
</feature>
<dbReference type="PANTHER" id="PTHR48475">
    <property type="entry name" value="RIBONUCLEASE H"/>
    <property type="match status" value="1"/>
</dbReference>
<dbReference type="Pfam" id="PF13456">
    <property type="entry name" value="RVT_3"/>
    <property type="match status" value="1"/>
</dbReference>
<dbReference type="InterPro" id="IPR002156">
    <property type="entry name" value="RNaseH_domain"/>
</dbReference>
<sequence length="1040" mass="117436">MAGRRTRRNTTASAQSTVRSDHPEQGMIVPVNGLETALNNVANMMANIMERLDQALPGPSGTRNVPAGQPRQVLRTASSPILQELHDPEEVEKERQAIARRQAEEMARNNKANGDRTRAVSQVMGNGNENSRGTIFERISHQRAHVSERLGKNPDKAPQGWVRPQVSQVASSNREPRQRAGRGGSQAPMRSLVILDEEEVQSQARVPAPQRLGPQVPEAGEFQDLRQQIQEMQRKINKARVFTTRTNTPLAPRIFAEPYSQGFKMPFVKRYDGKLDPQEHINSYVQVNHIPAGSIRTWDELGLRFLEHFAGNCRPKNHFTHLASVRQKHGESLKNFLVRWRKESREVEGIDDKSRLAMFTAALQDGLLHTDLTTHPPDTFEEAMVRARRYVTLEERKEEKKEKAPKEEEKAGNKKPFKNKKQGFPDGPKGTNYGTSEKHKFANLVFTLPVAEVMDHAAQQGLMTYPTYSQKVCNVEDTGKWLIRRGHLKKFVQDGDGGNPANAQNGKRRDGQVAQAEAREKRHIGHEDEEEDSEPAPHRQKRHHGCNYIIGGNIGGDSTTSRKKWANAAIVNKVVAREGKKLKNESIIFSNADLPEIGVPHRDALVITIDIMDLLIHKTLVDTGSSVNIMYMDTYKALGLTRDELLPIMTPLTGFTGDSIEPDGVITLPVEIGDTKATKKLDMEFVVVGIISNTNIILGRPDTQVGEVTAQLLRAEERRPRVEVAGDIEEVELELGIPRRLVRIGKDLGAELRSRVIFVLRRFRKVFAWSPADMPGLDHKIAVHRLNVLRDAKPVKQKRRHLSFQFRVSNNEAEYKALINGLKILGKLGVSRVQVYSDSRLVVGQISGEFEEKEERMKRYRDLSLVMLGRFEYKLEHIPRANNAEANVLSKLGAESPEYISTLATVEELATPSLNRDEVLWASADPLEWLDRLARYIEDGVAPEDPQEARLLRMRAPTYKVQDGVLYKRSYNGILLRCLRAAEARALMEEIHEGICAAHQGPYSISRRAVIQGYFWPTMRKDYEEYVCKCPTCQQFQNVP</sequence>
<protein>
    <submittedName>
        <fullName evidence="4">Uncharacterized protein</fullName>
    </submittedName>
</protein>
<reference evidence="4 5" key="1">
    <citation type="submission" date="2018-04" db="EMBL/GenBank/DDBJ databases">
        <authorList>
            <person name="Vogel A."/>
        </authorList>
    </citation>
    <scope>NUCLEOTIDE SEQUENCE [LARGE SCALE GENOMIC DNA]</scope>
</reference>
<dbReference type="Pfam" id="PF17921">
    <property type="entry name" value="Integrase_H2C2"/>
    <property type="match status" value="1"/>
</dbReference>
<dbReference type="InterPro" id="IPR012337">
    <property type="entry name" value="RNaseH-like_sf"/>
</dbReference>
<dbReference type="InterPro" id="IPR036397">
    <property type="entry name" value="RNaseH_sf"/>
</dbReference>
<dbReference type="GO" id="GO:0004523">
    <property type="term" value="F:RNA-DNA hybrid ribonuclease activity"/>
    <property type="evidence" value="ECO:0007669"/>
    <property type="project" value="InterPro"/>
</dbReference>
<organism evidence="4 5">
    <name type="scientific">Cuscuta campestris</name>
    <dbReference type="NCBI Taxonomy" id="132261"/>
    <lineage>
        <taxon>Eukaryota</taxon>
        <taxon>Viridiplantae</taxon>
        <taxon>Streptophyta</taxon>
        <taxon>Embryophyta</taxon>
        <taxon>Tracheophyta</taxon>
        <taxon>Spermatophyta</taxon>
        <taxon>Magnoliopsida</taxon>
        <taxon>eudicotyledons</taxon>
        <taxon>Gunneridae</taxon>
        <taxon>Pentapetalae</taxon>
        <taxon>asterids</taxon>
        <taxon>lamiids</taxon>
        <taxon>Solanales</taxon>
        <taxon>Convolvulaceae</taxon>
        <taxon>Cuscuteae</taxon>
        <taxon>Cuscuta</taxon>
        <taxon>Cuscuta subgen. Grammica</taxon>
        <taxon>Cuscuta sect. Cleistogrammica</taxon>
    </lineage>
</organism>
<feature type="region of interest" description="Disordered" evidence="1">
    <location>
        <begin position="491"/>
        <end position="546"/>
    </location>
</feature>
<dbReference type="CDD" id="cd00303">
    <property type="entry name" value="retropepsin_like"/>
    <property type="match status" value="1"/>
</dbReference>
<gene>
    <name evidence="4" type="ORF">CCAM_LOCUS45003</name>
</gene>
<dbReference type="Gene3D" id="3.30.420.10">
    <property type="entry name" value="Ribonuclease H-like superfamily/Ribonuclease H"/>
    <property type="match status" value="1"/>
</dbReference>
<evidence type="ECO:0000259" key="2">
    <source>
        <dbReference type="Pfam" id="PF13456"/>
    </source>
</evidence>
<name>A0A484NSN8_9ASTE</name>
<feature type="region of interest" description="Disordered" evidence="1">
    <location>
        <begin position="150"/>
        <end position="189"/>
    </location>
</feature>
<dbReference type="Gene3D" id="1.10.340.70">
    <property type="match status" value="1"/>
</dbReference>
<dbReference type="PANTHER" id="PTHR48475:SF2">
    <property type="entry name" value="RIBONUCLEASE H"/>
    <property type="match status" value="1"/>
</dbReference>
<dbReference type="EMBL" id="OOIL02006863">
    <property type="protein sequence ID" value="VFR03228.1"/>
    <property type="molecule type" value="Genomic_DNA"/>
</dbReference>
<evidence type="ECO:0000313" key="4">
    <source>
        <dbReference type="EMBL" id="VFR03228.1"/>
    </source>
</evidence>
<evidence type="ECO:0000259" key="3">
    <source>
        <dbReference type="Pfam" id="PF17921"/>
    </source>
</evidence>
<dbReference type="Proteomes" id="UP000595140">
    <property type="component" value="Unassembled WGS sequence"/>
</dbReference>
<evidence type="ECO:0000256" key="1">
    <source>
        <dbReference type="SAM" id="MobiDB-lite"/>
    </source>
</evidence>
<keyword evidence="5" id="KW-1185">Reference proteome</keyword>
<dbReference type="InterPro" id="IPR041588">
    <property type="entry name" value="Integrase_H2C2"/>
</dbReference>
<feature type="region of interest" description="Disordered" evidence="1">
    <location>
        <begin position="395"/>
        <end position="434"/>
    </location>
</feature>
<feature type="domain" description="Integrase zinc-binding" evidence="3">
    <location>
        <begin position="983"/>
        <end position="1037"/>
    </location>
</feature>
<accession>A0A484NSN8</accession>
<dbReference type="CDD" id="cd09279">
    <property type="entry name" value="RNase_HI_like"/>
    <property type="match status" value="1"/>
</dbReference>
<dbReference type="OrthoDB" id="673934at2759"/>
<feature type="region of interest" description="Disordered" evidence="1">
    <location>
        <begin position="1"/>
        <end position="25"/>
    </location>
</feature>
<dbReference type="InterPro" id="IPR021109">
    <property type="entry name" value="Peptidase_aspartic_dom_sf"/>
</dbReference>
<dbReference type="SUPFAM" id="SSF53098">
    <property type="entry name" value="Ribonuclease H-like"/>
    <property type="match status" value="1"/>
</dbReference>
<dbReference type="AlphaFoldDB" id="A0A484NSN8"/>